<dbReference type="Pfam" id="PF13676">
    <property type="entry name" value="TIR_2"/>
    <property type="match status" value="1"/>
</dbReference>
<reference evidence="3 4" key="1">
    <citation type="submission" date="2023-03" db="EMBL/GenBank/DDBJ databases">
        <title>Altererythrobacter sp. CAU 1644 isolated from sand.</title>
        <authorList>
            <person name="Kim W."/>
        </authorList>
    </citation>
    <scope>NUCLEOTIDE SEQUENCE [LARGE SCALE GENOMIC DNA]</scope>
    <source>
        <strain evidence="3 4">CAU 1644</strain>
    </source>
</reference>
<dbReference type="Proteomes" id="UP001215827">
    <property type="component" value="Chromosome"/>
</dbReference>
<evidence type="ECO:0000256" key="1">
    <source>
        <dbReference type="SAM" id="Phobius"/>
    </source>
</evidence>
<dbReference type="SUPFAM" id="SSF48452">
    <property type="entry name" value="TPR-like"/>
    <property type="match status" value="1"/>
</dbReference>
<dbReference type="InterPro" id="IPR000157">
    <property type="entry name" value="TIR_dom"/>
</dbReference>
<dbReference type="SUPFAM" id="SSF52200">
    <property type="entry name" value="Toll/Interleukin receptor TIR domain"/>
    <property type="match status" value="1"/>
</dbReference>
<protein>
    <submittedName>
        <fullName evidence="3">Toll/interleukin-1 receptor domain-containing protein</fullName>
    </submittedName>
</protein>
<dbReference type="RefSeq" id="WP_278017100.1">
    <property type="nucleotide sequence ID" value="NZ_CP121106.1"/>
</dbReference>
<keyword evidence="3" id="KW-0675">Receptor</keyword>
<evidence type="ECO:0000313" key="3">
    <source>
        <dbReference type="EMBL" id="WFL78410.1"/>
    </source>
</evidence>
<keyword evidence="1" id="KW-0472">Membrane</keyword>
<evidence type="ECO:0000259" key="2">
    <source>
        <dbReference type="PROSITE" id="PS50104"/>
    </source>
</evidence>
<accession>A0ABY8FWG5</accession>
<evidence type="ECO:0000313" key="4">
    <source>
        <dbReference type="Proteomes" id="UP001215827"/>
    </source>
</evidence>
<sequence>MADRQYKAFISYSHRDKAIASWLHRALETYRFPKGKNGAEPPERLHPIFKDREELPAADSLGEAIDKAIEHSDALIVLCSPDSANSPWIAKEVDAYKRLNGDRNVFPVIVAGEPPANFPAPLLVHYENGEPTDREAEPIAADLRPEADGKKLAKLKLVAGLAGVDLDTLVQRDAARRQRRMAAVAAASLVGMVGTSGLALYAIDQRNEAREQRAEADGLIEYMLTDLREQLEPVGRLEVLDGVGKRAMAYYTRQKLEDLSATELGRRVRAVQLVAEVQNLRGNNQEALPAFEQAARTTAELLARRPDDPVRMYNHGQSLFWVGYIAWQHGKMGEAREAMEAYADISTRLAAMDRSNLEWQMEESYSLSNLGTMDFEEGKLSSALDYFERSLVAVDKVSQAEGRPVSRQVELGESHSWVSTTLLNLGRIKESSEVRRAELAIYAPLEQADPANSNIAFAQVSAKAAMGFLLMQSGKNAEARQFLDDAIAGGEKLIAADPANTFPRELIRPALRERALLAWNERDAALSARLYDRLEQMLRELQRKDPDNYEWNIENSAQVDIYRVLSDPMSGPPDGLIRMASQWRARLNPNDLDSRWMLVALDLIDGLAHERSGKHSEAREAFRRALGQPQAKGERVSIEGIALRAVAAERIGEREQARTLRQRLKELGVDPPIDDAITRRSRN</sequence>
<feature type="domain" description="TIR" evidence="2">
    <location>
        <begin position="4"/>
        <end position="147"/>
    </location>
</feature>
<name>A0ABY8FWG5_9SPHN</name>
<gene>
    <name evidence="3" type="ORF">P7228_04920</name>
</gene>
<dbReference type="SMART" id="SM00255">
    <property type="entry name" value="TIR"/>
    <property type="match status" value="1"/>
</dbReference>
<dbReference type="InterPro" id="IPR035897">
    <property type="entry name" value="Toll_tir_struct_dom_sf"/>
</dbReference>
<dbReference type="Gene3D" id="1.25.40.10">
    <property type="entry name" value="Tetratricopeptide repeat domain"/>
    <property type="match status" value="1"/>
</dbReference>
<feature type="transmembrane region" description="Helical" evidence="1">
    <location>
        <begin position="181"/>
        <end position="203"/>
    </location>
</feature>
<keyword evidence="1" id="KW-0812">Transmembrane</keyword>
<proteinExistence type="predicted"/>
<dbReference type="Gene3D" id="3.40.50.10140">
    <property type="entry name" value="Toll/interleukin-1 receptor homology (TIR) domain"/>
    <property type="match status" value="1"/>
</dbReference>
<keyword evidence="1" id="KW-1133">Transmembrane helix</keyword>
<dbReference type="PROSITE" id="PS50104">
    <property type="entry name" value="TIR"/>
    <property type="match status" value="1"/>
</dbReference>
<dbReference type="InterPro" id="IPR011990">
    <property type="entry name" value="TPR-like_helical_dom_sf"/>
</dbReference>
<dbReference type="EMBL" id="CP121106">
    <property type="protein sequence ID" value="WFL78410.1"/>
    <property type="molecule type" value="Genomic_DNA"/>
</dbReference>
<keyword evidence="4" id="KW-1185">Reference proteome</keyword>
<organism evidence="3 4">
    <name type="scientific">Altererythrobacter arenosus</name>
    <dbReference type="NCBI Taxonomy" id="3032592"/>
    <lineage>
        <taxon>Bacteria</taxon>
        <taxon>Pseudomonadati</taxon>
        <taxon>Pseudomonadota</taxon>
        <taxon>Alphaproteobacteria</taxon>
        <taxon>Sphingomonadales</taxon>
        <taxon>Erythrobacteraceae</taxon>
        <taxon>Altererythrobacter</taxon>
    </lineage>
</organism>